<dbReference type="RefSeq" id="WP_139986272.1">
    <property type="nucleotide sequence ID" value="NZ_VENP01000010.1"/>
</dbReference>
<sequence>MISPDLARALAASGLRWTPRSGDVFMIPGGELDGETFVVSELTIEPREYLSGTILAFNGTTEWALDSAAVEDTLWLPREDQLREALDHQFISLERDAGEYLVRTASALGSGSYRAPSAPDAYAEALLALLRRNETP</sequence>
<dbReference type="EMBL" id="VENP01000010">
    <property type="protein sequence ID" value="TNU76187.1"/>
    <property type="molecule type" value="Genomic_DNA"/>
</dbReference>
<organism evidence="1 2">
    <name type="scientific">Miniimonas arenae</name>
    <dbReference type="NCBI Taxonomy" id="676201"/>
    <lineage>
        <taxon>Bacteria</taxon>
        <taxon>Bacillati</taxon>
        <taxon>Actinomycetota</taxon>
        <taxon>Actinomycetes</taxon>
        <taxon>Micrococcales</taxon>
        <taxon>Beutenbergiaceae</taxon>
        <taxon>Miniimonas</taxon>
    </lineage>
</organism>
<comment type="caution">
    <text evidence="1">The sequence shown here is derived from an EMBL/GenBank/DDBJ whole genome shotgun (WGS) entry which is preliminary data.</text>
</comment>
<keyword evidence="2" id="KW-1185">Reference proteome</keyword>
<protein>
    <submittedName>
        <fullName evidence="1">Pilus assembly protein CpaE</fullName>
    </submittedName>
</protein>
<dbReference type="AlphaFoldDB" id="A0A5C5BDY8"/>
<accession>A0A5C5BDY8</accession>
<reference evidence="1 2" key="1">
    <citation type="submission" date="2019-06" db="EMBL/GenBank/DDBJ databases">
        <title>Draft genome sequence of Miniimonas arenae KCTC 19750T isolated from sea sand.</title>
        <authorList>
            <person name="Park S.-J."/>
        </authorList>
    </citation>
    <scope>NUCLEOTIDE SEQUENCE [LARGE SCALE GENOMIC DNA]</scope>
    <source>
        <strain evidence="1 2">KCTC 19750</strain>
    </source>
</reference>
<dbReference type="OrthoDB" id="3295834at2"/>
<evidence type="ECO:0000313" key="1">
    <source>
        <dbReference type="EMBL" id="TNU76187.1"/>
    </source>
</evidence>
<evidence type="ECO:0000313" key="2">
    <source>
        <dbReference type="Proteomes" id="UP000313849"/>
    </source>
</evidence>
<name>A0A5C5BDY8_9MICO</name>
<gene>
    <name evidence="1" type="ORF">FH969_04445</name>
</gene>
<proteinExistence type="predicted"/>
<dbReference type="Proteomes" id="UP000313849">
    <property type="component" value="Unassembled WGS sequence"/>
</dbReference>